<protein>
    <recommendedName>
        <fullName evidence="11">Cytochrome P450</fullName>
    </recommendedName>
</protein>
<evidence type="ECO:0000256" key="7">
    <source>
        <dbReference type="PIRSR" id="PIRSR602401-1"/>
    </source>
</evidence>
<name>A0ABD1YN57_9MARC</name>
<sequence>MITKDGVWLAFPIGGLRRRRSINSMQGYHVYMLNISTAMFGDMWNVGNNTSLQVQMERPGGALTPGIAGISVQPMQLLLAGMCILFTVIRSWRSWHSAVLNSAAPKGSVGWPILGESYSFLRSGVNDSFDKWIAERVQRFGSTFKTHLFFTPSVIVTGPEEVQILFDDPHKNLGTGVPPAMIKIFGTSSALALNGKEHKDMHKLLADSLLLSKLKQQVSQIDRLMLLTMSTWDGSTVDLLQATQDIVLKTLTLSFFGVLWEDDLADRIASLILPALAGILSVPVYFPGTEYYKARNARKKLNELLIPMIRNMRNSPAGSESEKFPYQKLLEHEMKGEKLSDTALCDVLVGTILSGIHGPSNTLCFAVKYLNENPPMLKKVQAEADLLRRKKEKSGETAFSTSDLKDLGYVVQVFHEVLRITCSTPGAIRVANSEMNVNGYVIPKGWRLMTAFAPIHLNPEFYPNPMRFDPDRFQTPPNPKKFLPFGRGVRACVGRELTKLMVVMSLYHMTTKFSWEVVSSGGNMVNLPIARMTGKFELAFKARNDQKL</sequence>
<comment type="caution">
    <text evidence="9">The sequence shown here is derived from an EMBL/GenBank/DDBJ whole genome shotgun (WGS) entry which is preliminary data.</text>
</comment>
<evidence type="ECO:0008006" key="11">
    <source>
        <dbReference type="Google" id="ProtNLM"/>
    </source>
</evidence>
<keyword evidence="3 7" id="KW-0479">Metal-binding</keyword>
<evidence type="ECO:0000256" key="1">
    <source>
        <dbReference type="ARBA" id="ARBA00010617"/>
    </source>
</evidence>
<dbReference type="InterPro" id="IPR001128">
    <property type="entry name" value="Cyt_P450"/>
</dbReference>
<reference evidence="9 10" key="1">
    <citation type="submission" date="2024-09" db="EMBL/GenBank/DDBJ databases">
        <title>Chromosome-scale assembly of Riccia fluitans.</title>
        <authorList>
            <person name="Paukszto L."/>
            <person name="Sawicki J."/>
            <person name="Karawczyk K."/>
            <person name="Piernik-Szablinska J."/>
            <person name="Szczecinska M."/>
            <person name="Mazdziarz M."/>
        </authorList>
    </citation>
    <scope>NUCLEOTIDE SEQUENCE [LARGE SCALE GENOMIC DNA]</scope>
    <source>
        <strain evidence="9">Rf_01</strain>
        <tissue evidence="9">Aerial parts of the thallus</tissue>
    </source>
</reference>
<evidence type="ECO:0000256" key="6">
    <source>
        <dbReference type="ARBA" id="ARBA00023033"/>
    </source>
</evidence>
<feature type="binding site" description="axial binding residue" evidence="7">
    <location>
        <position position="492"/>
    </location>
    <ligand>
        <name>heme</name>
        <dbReference type="ChEBI" id="CHEBI:30413"/>
    </ligand>
    <ligandPart>
        <name>Fe</name>
        <dbReference type="ChEBI" id="CHEBI:18248"/>
    </ligandPart>
</feature>
<accession>A0ABD1YN57</accession>
<keyword evidence="10" id="KW-1185">Reference proteome</keyword>
<evidence type="ECO:0000256" key="5">
    <source>
        <dbReference type="ARBA" id="ARBA00023004"/>
    </source>
</evidence>
<dbReference type="InterPro" id="IPR002401">
    <property type="entry name" value="Cyt_P450_E_grp-I"/>
</dbReference>
<dbReference type="Proteomes" id="UP001605036">
    <property type="component" value="Unassembled WGS sequence"/>
</dbReference>
<dbReference type="AlphaFoldDB" id="A0ABD1YN57"/>
<dbReference type="PANTHER" id="PTHR24286:SF384">
    <property type="entry name" value="P450, PUTATIVE (EUROFUNG)-RELATED"/>
    <property type="match status" value="1"/>
</dbReference>
<dbReference type="SUPFAM" id="SSF48264">
    <property type="entry name" value="Cytochrome P450"/>
    <property type="match status" value="1"/>
</dbReference>
<dbReference type="Pfam" id="PF00067">
    <property type="entry name" value="p450"/>
    <property type="match status" value="1"/>
</dbReference>
<dbReference type="PANTHER" id="PTHR24286">
    <property type="entry name" value="CYTOCHROME P450 26"/>
    <property type="match status" value="1"/>
</dbReference>
<dbReference type="GO" id="GO:0004497">
    <property type="term" value="F:monooxygenase activity"/>
    <property type="evidence" value="ECO:0007669"/>
    <property type="project" value="UniProtKB-KW"/>
</dbReference>
<keyword evidence="2 7" id="KW-0349">Heme</keyword>
<dbReference type="EMBL" id="JBHFFA010000004">
    <property type="protein sequence ID" value="KAL2632209.1"/>
    <property type="molecule type" value="Genomic_DNA"/>
</dbReference>
<dbReference type="Gene3D" id="1.10.630.10">
    <property type="entry name" value="Cytochrome P450"/>
    <property type="match status" value="1"/>
</dbReference>
<comment type="cofactor">
    <cofactor evidence="7">
        <name>heme</name>
        <dbReference type="ChEBI" id="CHEBI:30413"/>
    </cofactor>
</comment>
<proteinExistence type="inferred from homology"/>
<evidence type="ECO:0000256" key="3">
    <source>
        <dbReference type="ARBA" id="ARBA00022723"/>
    </source>
</evidence>
<organism evidence="9 10">
    <name type="scientific">Riccia fluitans</name>
    <dbReference type="NCBI Taxonomy" id="41844"/>
    <lineage>
        <taxon>Eukaryota</taxon>
        <taxon>Viridiplantae</taxon>
        <taxon>Streptophyta</taxon>
        <taxon>Embryophyta</taxon>
        <taxon>Marchantiophyta</taxon>
        <taxon>Marchantiopsida</taxon>
        <taxon>Marchantiidae</taxon>
        <taxon>Marchantiales</taxon>
        <taxon>Ricciaceae</taxon>
        <taxon>Riccia</taxon>
    </lineage>
</organism>
<dbReference type="PRINTS" id="PR00463">
    <property type="entry name" value="EP450I"/>
</dbReference>
<evidence type="ECO:0000313" key="9">
    <source>
        <dbReference type="EMBL" id="KAL2632209.1"/>
    </source>
</evidence>
<dbReference type="InterPro" id="IPR036396">
    <property type="entry name" value="Cyt_P450_sf"/>
</dbReference>
<evidence type="ECO:0000256" key="8">
    <source>
        <dbReference type="RuleBase" id="RU000461"/>
    </source>
</evidence>
<keyword evidence="5 7" id="KW-0408">Iron</keyword>
<gene>
    <name evidence="9" type="ORF">R1flu_016895</name>
</gene>
<evidence type="ECO:0000256" key="4">
    <source>
        <dbReference type="ARBA" id="ARBA00023002"/>
    </source>
</evidence>
<dbReference type="PROSITE" id="PS00086">
    <property type="entry name" value="CYTOCHROME_P450"/>
    <property type="match status" value="1"/>
</dbReference>
<evidence type="ECO:0000313" key="10">
    <source>
        <dbReference type="Proteomes" id="UP001605036"/>
    </source>
</evidence>
<dbReference type="GO" id="GO:0046872">
    <property type="term" value="F:metal ion binding"/>
    <property type="evidence" value="ECO:0007669"/>
    <property type="project" value="UniProtKB-KW"/>
</dbReference>
<dbReference type="InterPro" id="IPR017972">
    <property type="entry name" value="Cyt_P450_CS"/>
</dbReference>
<keyword evidence="6 8" id="KW-0503">Monooxygenase</keyword>
<evidence type="ECO:0000256" key="2">
    <source>
        <dbReference type="ARBA" id="ARBA00022617"/>
    </source>
</evidence>
<keyword evidence="4 8" id="KW-0560">Oxidoreductase</keyword>
<comment type="similarity">
    <text evidence="1 8">Belongs to the cytochrome P450 family.</text>
</comment>